<evidence type="ECO:0000256" key="1">
    <source>
        <dbReference type="ARBA" id="ARBA00006756"/>
    </source>
</evidence>
<evidence type="ECO:0000259" key="3">
    <source>
        <dbReference type="Pfam" id="PF03081"/>
    </source>
</evidence>
<dbReference type="SUPFAM" id="SSF74788">
    <property type="entry name" value="Cullin repeat-like"/>
    <property type="match status" value="1"/>
</dbReference>
<comment type="caution">
    <text evidence="4">The sequence shown here is derived from an EMBL/GenBank/DDBJ whole genome shotgun (WGS) entry which is preliminary data.</text>
</comment>
<evidence type="ECO:0000313" key="5">
    <source>
        <dbReference type="Proteomes" id="UP000092321"/>
    </source>
</evidence>
<comment type="similarity">
    <text evidence="1">Belongs to the EXO70 family.</text>
</comment>
<feature type="domain" description="Exocyst complex subunit Exo70 C-terminal" evidence="3">
    <location>
        <begin position="269"/>
        <end position="654"/>
    </location>
</feature>
<dbReference type="InterPro" id="IPR016159">
    <property type="entry name" value="Cullin_repeat-like_dom_sf"/>
</dbReference>
<dbReference type="InterPro" id="IPR046364">
    <property type="entry name" value="Exo70_C"/>
</dbReference>
<sequence length="656" mass="76581">MTEYINISNEREISLLKDLLSDQPKNNNGVRKTQDLNVVGILSTFKPFLEKYKRNQLIHTNIETCYSNLGKYKDIIFDLNKYEEYLLQNDISSIDLSTFFKYIYKLEDILESLQQGDNKDGTNNIDVQDIINKAEDRLLNTIFKYYLNMVKPFNPYIPIQNGEIFPSILDDQECIQNLHQIIEFCSNQDKLPDVLKCYVSERQNFIKSCLSYISLSKINKNDELKLTFDSISSFISIENFLIKDLKFSTYLEEEVDEEESNTFMSSYAIFQQIISFMCAKVLSKVKKESTNENSPLNKFIITNNLTNLTNSLVALDKEYNTKTVVVEEFVKQQNILDQTCQMELANFIANAKTRINQQLTKLPSDFGINSNAIDVFSKLKQRLDNNRADVIQFMAHNQIPLKSWLPKNEQGIDLKEFKNADINLNSSKMKYQIYILDFITVIFSNLENKSNTILANGKRSDYPQYFNQNYKELSSESSTSNTQTVSQSIPQAEISTIAGVFLLTHLKILQQLLSDQKTTNRDSSALIELKLTKLDKKYSELILIHWKQLIQPMMPLINNSSMKTSDPNFKKHKELAKEKFLRFNDNFDKLLSNWILNLKPLIKDKYLKKKLKKDIKLIIEPMYKLLYDKYSTNWFKNKAKYIRFDTRELSKKLDSL</sequence>
<proteinExistence type="inferred from homology"/>
<organism evidence="4 5">
    <name type="scientific">Hanseniaspora valbyensis NRRL Y-1626</name>
    <dbReference type="NCBI Taxonomy" id="766949"/>
    <lineage>
        <taxon>Eukaryota</taxon>
        <taxon>Fungi</taxon>
        <taxon>Dikarya</taxon>
        <taxon>Ascomycota</taxon>
        <taxon>Saccharomycotina</taxon>
        <taxon>Saccharomycetes</taxon>
        <taxon>Saccharomycodales</taxon>
        <taxon>Saccharomycodaceae</taxon>
        <taxon>Hanseniaspora</taxon>
    </lineage>
</organism>
<keyword evidence="2" id="KW-0813">Transport</keyword>
<accession>A0A1B7TE62</accession>
<dbReference type="Gene3D" id="1.20.1280.170">
    <property type="entry name" value="Exocyst complex component Exo70"/>
    <property type="match status" value="1"/>
</dbReference>
<gene>
    <name evidence="4" type="ORF">HANVADRAFT_48526</name>
</gene>
<dbReference type="Proteomes" id="UP000092321">
    <property type="component" value="Unassembled WGS sequence"/>
</dbReference>
<dbReference type="GO" id="GO:0000145">
    <property type="term" value="C:exocyst"/>
    <property type="evidence" value="ECO:0007669"/>
    <property type="project" value="InterPro"/>
</dbReference>
<name>A0A1B7TE62_9ASCO</name>
<dbReference type="OrthoDB" id="1922221at2759"/>
<dbReference type="GO" id="GO:0006887">
    <property type="term" value="P:exocytosis"/>
    <property type="evidence" value="ECO:0007669"/>
    <property type="project" value="InterPro"/>
</dbReference>
<evidence type="ECO:0000313" key="4">
    <source>
        <dbReference type="EMBL" id="OBA26998.1"/>
    </source>
</evidence>
<dbReference type="GO" id="GO:0005546">
    <property type="term" value="F:phosphatidylinositol-4,5-bisphosphate binding"/>
    <property type="evidence" value="ECO:0007669"/>
    <property type="project" value="InterPro"/>
</dbReference>
<reference evidence="5" key="1">
    <citation type="journal article" date="2016" name="Proc. Natl. Acad. Sci. U.S.A.">
        <title>Comparative genomics of biotechnologically important yeasts.</title>
        <authorList>
            <person name="Riley R."/>
            <person name="Haridas S."/>
            <person name="Wolfe K.H."/>
            <person name="Lopes M.R."/>
            <person name="Hittinger C.T."/>
            <person name="Goeker M."/>
            <person name="Salamov A.A."/>
            <person name="Wisecaver J.H."/>
            <person name="Long T.M."/>
            <person name="Calvey C.H."/>
            <person name="Aerts A.L."/>
            <person name="Barry K.W."/>
            <person name="Choi C."/>
            <person name="Clum A."/>
            <person name="Coughlan A.Y."/>
            <person name="Deshpande S."/>
            <person name="Douglass A.P."/>
            <person name="Hanson S.J."/>
            <person name="Klenk H.-P."/>
            <person name="LaButti K.M."/>
            <person name="Lapidus A."/>
            <person name="Lindquist E.A."/>
            <person name="Lipzen A.M."/>
            <person name="Meier-Kolthoff J.P."/>
            <person name="Ohm R.A."/>
            <person name="Otillar R.P."/>
            <person name="Pangilinan J.L."/>
            <person name="Peng Y."/>
            <person name="Rokas A."/>
            <person name="Rosa C.A."/>
            <person name="Scheuner C."/>
            <person name="Sibirny A.A."/>
            <person name="Slot J.C."/>
            <person name="Stielow J.B."/>
            <person name="Sun H."/>
            <person name="Kurtzman C.P."/>
            <person name="Blackwell M."/>
            <person name="Grigoriev I.V."/>
            <person name="Jeffries T.W."/>
        </authorList>
    </citation>
    <scope>NUCLEOTIDE SEQUENCE [LARGE SCALE GENOMIC DNA]</scope>
    <source>
        <strain evidence="5">NRRL Y-1626</strain>
    </source>
</reference>
<evidence type="ECO:0000256" key="2">
    <source>
        <dbReference type="ARBA" id="ARBA00022448"/>
    </source>
</evidence>
<dbReference type="EMBL" id="LXPE01000011">
    <property type="protein sequence ID" value="OBA26998.1"/>
    <property type="molecule type" value="Genomic_DNA"/>
</dbReference>
<keyword evidence="5" id="KW-1185">Reference proteome</keyword>
<protein>
    <recommendedName>
        <fullName evidence="3">Exocyst complex subunit Exo70 C-terminal domain-containing protein</fullName>
    </recommendedName>
</protein>
<dbReference type="Pfam" id="PF03081">
    <property type="entry name" value="Exo70_C"/>
    <property type="match status" value="1"/>
</dbReference>
<dbReference type="AlphaFoldDB" id="A0A1B7TE62"/>